<name>A0A286UHQ2_9AGAM</name>
<sequence>MHPLLTYIPFYTPSTCSSGRAKPAWYSQNTGRIKEKEVTSATTPDQYGDNTPLNVGGLSKPIEKMSYRPQVTALNWGPVKGSFSSNSLCRDGASINNGFSLKQEDSLEANLTTSPTWKHREAVPADTHKGVPEEHVRAIVGIPFTVDIPDGLLGKVFSGKLSKDGQMMQDIRCYINDCSYQNNNPSIMEEHLLSHLRNGDKSRFSFQESLRNVMKGGYIDANKLVPDINTSVKHH</sequence>
<reference evidence="1 2" key="1">
    <citation type="journal article" date="2017" name="Mol. Ecol.">
        <title>Comparative and population genomic landscape of Phellinus noxius: A hypervariable fungus causing root rot in trees.</title>
        <authorList>
            <person name="Chung C.L."/>
            <person name="Lee T.J."/>
            <person name="Akiba M."/>
            <person name="Lee H.H."/>
            <person name="Kuo T.H."/>
            <person name="Liu D."/>
            <person name="Ke H.M."/>
            <person name="Yokoi T."/>
            <person name="Roa M.B."/>
            <person name="Lu M.J."/>
            <person name="Chang Y.Y."/>
            <person name="Ann P.J."/>
            <person name="Tsai J.N."/>
            <person name="Chen C.Y."/>
            <person name="Tzean S.S."/>
            <person name="Ota Y."/>
            <person name="Hattori T."/>
            <person name="Sahashi N."/>
            <person name="Liou R.F."/>
            <person name="Kikuchi T."/>
            <person name="Tsai I.J."/>
        </authorList>
    </citation>
    <scope>NUCLEOTIDE SEQUENCE [LARGE SCALE GENOMIC DNA]</scope>
    <source>
        <strain evidence="1 2">FFPRI411160</strain>
    </source>
</reference>
<dbReference type="EMBL" id="NBII01000005">
    <property type="protein sequence ID" value="PAV19117.1"/>
    <property type="molecule type" value="Genomic_DNA"/>
</dbReference>
<organism evidence="1 2">
    <name type="scientific">Pyrrhoderma noxium</name>
    <dbReference type="NCBI Taxonomy" id="2282107"/>
    <lineage>
        <taxon>Eukaryota</taxon>
        <taxon>Fungi</taxon>
        <taxon>Dikarya</taxon>
        <taxon>Basidiomycota</taxon>
        <taxon>Agaricomycotina</taxon>
        <taxon>Agaricomycetes</taxon>
        <taxon>Hymenochaetales</taxon>
        <taxon>Hymenochaetaceae</taxon>
        <taxon>Pyrrhoderma</taxon>
    </lineage>
</organism>
<dbReference type="InParanoid" id="A0A286UHQ2"/>
<protein>
    <submittedName>
        <fullName evidence="1">Uncharacterized protein</fullName>
    </submittedName>
</protein>
<dbReference type="OrthoDB" id="8117402at2759"/>
<keyword evidence="2" id="KW-1185">Reference proteome</keyword>
<proteinExistence type="predicted"/>
<accession>A0A286UHQ2</accession>
<comment type="caution">
    <text evidence="1">The sequence shown here is derived from an EMBL/GenBank/DDBJ whole genome shotgun (WGS) entry which is preliminary data.</text>
</comment>
<gene>
    <name evidence="1" type="ORF">PNOK_0596100</name>
</gene>
<dbReference type="AlphaFoldDB" id="A0A286UHQ2"/>
<evidence type="ECO:0000313" key="1">
    <source>
        <dbReference type="EMBL" id="PAV19117.1"/>
    </source>
</evidence>
<evidence type="ECO:0000313" key="2">
    <source>
        <dbReference type="Proteomes" id="UP000217199"/>
    </source>
</evidence>
<dbReference type="Proteomes" id="UP000217199">
    <property type="component" value="Unassembled WGS sequence"/>
</dbReference>